<dbReference type="OrthoDB" id="9799092at2"/>
<gene>
    <name evidence="1" type="ORF">C8E83_3078</name>
</gene>
<proteinExistence type="predicted"/>
<comment type="caution">
    <text evidence="1">The sequence shown here is derived from an EMBL/GenBank/DDBJ whole genome shotgun (WGS) entry which is preliminary data.</text>
</comment>
<organism evidence="1 2">
    <name type="scientific">Frondihabitans australicus</name>
    <dbReference type="NCBI Taxonomy" id="386892"/>
    <lineage>
        <taxon>Bacteria</taxon>
        <taxon>Bacillati</taxon>
        <taxon>Actinomycetota</taxon>
        <taxon>Actinomycetes</taxon>
        <taxon>Micrococcales</taxon>
        <taxon>Microbacteriaceae</taxon>
        <taxon>Frondihabitans</taxon>
    </lineage>
</organism>
<keyword evidence="2" id="KW-1185">Reference proteome</keyword>
<reference evidence="1 2" key="1">
    <citation type="submission" date="2018-10" db="EMBL/GenBank/DDBJ databases">
        <title>Sequencing the genomes of 1000 actinobacteria strains.</title>
        <authorList>
            <person name="Klenk H.-P."/>
        </authorList>
    </citation>
    <scope>NUCLEOTIDE SEQUENCE [LARGE SCALE GENOMIC DNA]</scope>
    <source>
        <strain evidence="1 2">DSM 17894</strain>
    </source>
</reference>
<protein>
    <submittedName>
        <fullName evidence="1">GrpB-like predicted nucleotidyltransferase (UPF0157 family)</fullName>
    </submittedName>
</protein>
<keyword evidence="1" id="KW-0808">Transferase</keyword>
<dbReference type="SUPFAM" id="SSF81301">
    <property type="entry name" value="Nucleotidyltransferase"/>
    <property type="match status" value="1"/>
</dbReference>
<dbReference type="EMBL" id="RBKS01000001">
    <property type="protein sequence ID" value="RKR75914.1"/>
    <property type="molecule type" value="Genomic_DNA"/>
</dbReference>
<dbReference type="PANTHER" id="PTHR34822:SF1">
    <property type="entry name" value="GRPB FAMILY PROTEIN"/>
    <property type="match status" value="1"/>
</dbReference>
<evidence type="ECO:0000313" key="2">
    <source>
        <dbReference type="Proteomes" id="UP000280008"/>
    </source>
</evidence>
<dbReference type="AlphaFoldDB" id="A0A495IIU9"/>
<evidence type="ECO:0000313" key="1">
    <source>
        <dbReference type="EMBL" id="RKR75914.1"/>
    </source>
</evidence>
<name>A0A495IIU9_9MICO</name>
<accession>A0A495IIU9</accession>
<dbReference type="GO" id="GO:0016740">
    <property type="term" value="F:transferase activity"/>
    <property type="evidence" value="ECO:0007669"/>
    <property type="project" value="UniProtKB-KW"/>
</dbReference>
<dbReference type="InterPro" id="IPR043519">
    <property type="entry name" value="NT_sf"/>
</dbReference>
<dbReference type="Gene3D" id="3.30.460.10">
    <property type="entry name" value="Beta Polymerase, domain 2"/>
    <property type="match status" value="1"/>
</dbReference>
<dbReference type="InterPro" id="IPR007344">
    <property type="entry name" value="GrpB/CoaE"/>
</dbReference>
<sequence>MDPMNPGDARPAGPLPLHFVDEPTRLVYGARYIRDVSKAHTEVHLVPADPAWSSRFARTKEQLTPVFLGAEIEHVGSTSVPGLASKDTIDVAVGVRNVDDALTPAILDRLAGLGFDHVASSFADDPDHAFLQRIVNDHRTDHVHVMRVGSEAHTSHLLFRDYLQSHPDACADYEREKRRLAEAFEHDRDGYVVAKQQVVEAILVAANDWRARRP</sequence>
<dbReference type="PANTHER" id="PTHR34822">
    <property type="entry name" value="GRPB DOMAIN PROTEIN (AFU_ORTHOLOGUE AFUA_1G01530)"/>
    <property type="match status" value="1"/>
</dbReference>
<dbReference type="Proteomes" id="UP000280008">
    <property type="component" value="Unassembled WGS sequence"/>
</dbReference>
<dbReference type="Pfam" id="PF04229">
    <property type="entry name" value="GrpB"/>
    <property type="match status" value="1"/>
</dbReference>